<evidence type="ECO:0000313" key="4">
    <source>
        <dbReference type="EMBL" id="MBI3538659.1"/>
    </source>
</evidence>
<evidence type="ECO:0000259" key="3">
    <source>
        <dbReference type="Pfam" id="PF17148"/>
    </source>
</evidence>
<dbReference type="SUPFAM" id="SSF55486">
    <property type="entry name" value="Metalloproteases ('zincins'), catalytic domain"/>
    <property type="match status" value="1"/>
</dbReference>
<evidence type="ECO:0000313" key="5">
    <source>
        <dbReference type="Proteomes" id="UP000807850"/>
    </source>
</evidence>
<keyword evidence="4" id="KW-0482">Metalloprotease</keyword>
<reference evidence="4" key="1">
    <citation type="submission" date="2020-07" db="EMBL/GenBank/DDBJ databases">
        <title>Huge and variable diversity of episymbiotic CPR bacteria and DPANN archaea in groundwater ecosystems.</title>
        <authorList>
            <person name="He C.Y."/>
            <person name="Keren R."/>
            <person name="Whittaker M."/>
            <person name="Farag I.F."/>
            <person name="Doudna J."/>
            <person name="Cate J.H.D."/>
            <person name="Banfield J.F."/>
        </authorList>
    </citation>
    <scope>NUCLEOTIDE SEQUENCE</scope>
    <source>
        <strain evidence="4">NC_groundwater_928_Pr1_S-0.2um_72_17</strain>
    </source>
</reference>
<dbReference type="Gene3D" id="3.40.390.10">
    <property type="entry name" value="Collagenase (Catalytic Domain)"/>
    <property type="match status" value="1"/>
</dbReference>
<dbReference type="PANTHER" id="PTHR38478:SF1">
    <property type="entry name" value="ZINC DEPENDENT METALLOPROTEASE DOMAIN LIPOPROTEIN"/>
    <property type="match status" value="1"/>
</dbReference>
<keyword evidence="4" id="KW-0645">Protease</keyword>
<proteinExistence type="predicted"/>
<dbReference type="Pfam" id="PF16313">
    <property type="entry name" value="DUF4953"/>
    <property type="match status" value="1"/>
</dbReference>
<feature type="compositionally biased region" description="Pro residues" evidence="1">
    <location>
        <begin position="856"/>
        <end position="866"/>
    </location>
</feature>
<comment type="caution">
    <text evidence="4">The sequence shown here is derived from an EMBL/GenBank/DDBJ whole genome shotgun (WGS) entry which is preliminary data.</text>
</comment>
<feature type="non-terminal residue" evidence="4">
    <location>
        <position position="1"/>
    </location>
</feature>
<feature type="region of interest" description="Disordered" evidence="1">
    <location>
        <begin position="847"/>
        <end position="866"/>
    </location>
</feature>
<dbReference type="InterPro" id="IPR033413">
    <property type="entry name" value="DUF5117"/>
</dbReference>
<accession>A0A9D6QN59</accession>
<dbReference type="EMBL" id="JACQAY010000003">
    <property type="protein sequence ID" value="MBI3538659.1"/>
    <property type="molecule type" value="Genomic_DNA"/>
</dbReference>
<evidence type="ECO:0000256" key="1">
    <source>
        <dbReference type="SAM" id="MobiDB-lite"/>
    </source>
</evidence>
<name>A0A9D6QN59_UNCEI</name>
<dbReference type="InterPro" id="IPR032534">
    <property type="entry name" value="EcxA_zinc-bd"/>
</dbReference>
<protein>
    <submittedName>
        <fullName evidence="4">Zinc-dependent metalloprotease</fullName>
    </submittedName>
</protein>
<gene>
    <name evidence="4" type="ORF">HY076_00080</name>
</gene>
<dbReference type="PANTHER" id="PTHR38478">
    <property type="entry name" value="PEPTIDASE M1A AND M12B"/>
    <property type="match status" value="1"/>
</dbReference>
<dbReference type="InterPro" id="IPR024079">
    <property type="entry name" value="MetalloPept_cat_dom_sf"/>
</dbReference>
<organism evidence="4 5">
    <name type="scientific">Eiseniibacteriota bacterium</name>
    <dbReference type="NCBI Taxonomy" id="2212470"/>
    <lineage>
        <taxon>Bacteria</taxon>
        <taxon>Candidatus Eiseniibacteriota</taxon>
    </lineage>
</organism>
<dbReference type="InterPro" id="IPR034032">
    <property type="entry name" value="Zn_MMP-like_bac"/>
</dbReference>
<dbReference type="GO" id="GO:0008237">
    <property type="term" value="F:metallopeptidase activity"/>
    <property type="evidence" value="ECO:0007669"/>
    <property type="project" value="UniProtKB-KW"/>
</dbReference>
<sequence>AAADKPYGDWKKLTTGAEPKRGFFTLYAKRENLYLQINADQMDTPVLAITSLARGVGMNGILGGLPQNDQLIEFHRSGDHVLVVQQNTRFTAPAGTSVERAKNLSMGNSVLASLKVESVQDSTRAVLVDIAPLLVSDLPDLADQMRAAFGNKPMRFDKERSALGSIKVFPENMEIEATLTYSPSDRIGLNAPTVPDDRYIPVSVHYSFSKLPAKPMMPRLADDRTGYFLTVMKDFSRDDKEHFFVRYVNHWRLEKKDPSAALSEPVKPIVYYLDRTIPERYRPYIREGIERWQRAFETAGFKNAIVAKDAPNDPDFDPEDVRYSTIRWITSSPPSFGAIGPSRVDPRTGEILDADILIEASIVQRRWRNYVDLTGNAPSVSATPAPEGGNGLAGPEYRCDLQTGLGGGAALANVAMAMAGGAEADSALREKFIGEMLIHTTLHEVGHTLGLRHNFRSSTATPAAKLTDRNWTAQNGLMGSVMDYAAVNLPPDHGAPGEYYAVWPGTVDDWMIRYGYAPSSAATTDADYAFAKTIADESEQPGHEYSTDEDTGGPFALDPRTNQFDLGDDPLAFAKQRTALIASLWKNPGLESRLAGKDGEYPVLRRAVDGLLEQYDITARLAVKYVGGQYQSRNHRGQPGAHDPLTPVPAARQREALEFLAQRVFAADAFAMTPGLLNRLGPDRWSHWGVNENFGIFTGPRLDYNLNDKTLVVQTNVLDALMAPQLMARLREAESRSADAFRLAEHFDRLTRMVWGEPTTGAAATLKTLEGPGTRREVQRAYVDRLANLVVAPPPGAPDDARALARLQLSRIDGRCSRLLAAQTPIGDYARAHLMETRARIKRALDAGRESDLPAAPRPAGPFGQP</sequence>
<dbReference type="CDD" id="cd04276">
    <property type="entry name" value="ZnMc_MMP_like_2"/>
    <property type="match status" value="1"/>
</dbReference>
<dbReference type="AlphaFoldDB" id="A0A9D6QN59"/>
<dbReference type="Pfam" id="PF17148">
    <property type="entry name" value="DUF5117"/>
    <property type="match status" value="1"/>
</dbReference>
<feature type="domain" description="EcxA zinc-binding" evidence="2">
    <location>
        <begin position="429"/>
        <end position="759"/>
    </location>
</feature>
<feature type="domain" description="DUF5117" evidence="3">
    <location>
        <begin position="68"/>
        <end position="256"/>
    </location>
</feature>
<evidence type="ECO:0000259" key="2">
    <source>
        <dbReference type="Pfam" id="PF16313"/>
    </source>
</evidence>
<keyword evidence="4" id="KW-0378">Hydrolase</keyword>
<dbReference type="Proteomes" id="UP000807850">
    <property type="component" value="Unassembled WGS sequence"/>
</dbReference>